<gene>
    <name evidence="1" type="ORF">SAMN02982997_01045</name>
</gene>
<evidence type="ECO:0000313" key="2">
    <source>
        <dbReference type="Proteomes" id="UP000182998"/>
    </source>
</evidence>
<keyword evidence="2" id="KW-1185">Reference proteome</keyword>
<dbReference type="Proteomes" id="UP000182998">
    <property type="component" value="Unassembled WGS sequence"/>
</dbReference>
<evidence type="ECO:0000313" key="1">
    <source>
        <dbReference type="EMBL" id="SCY19864.1"/>
    </source>
</evidence>
<accession>A0A1G5DYR7</accession>
<organism evidence="1 2">
    <name type="scientific">Legionella micdadei</name>
    <name type="common">Tatlockia micdadei</name>
    <dbReference type="NCBI Taxonomy" id="451"/>
    <lineage>
        <taxon>Bacteria</taxon>
        <taxon>Pseudomonadati</taxon>
        <taxon>Pseudomonadota</taxon>
        <taxon>Gammaproteobacteria</taxon>
        <taxon>Legionellales</taxon>
        <taxon>Legionellaceae</taxon>
        <taxon>Legionella</taxon>
    </lineage>
</organism>
<sequence length="63" mass="7113">MVTCKEALSGQDVIYIYFQRLCHCREIPRYTRDDMGSEPSRHAKGLLRGSGFSSSAKVNYLIG</sequence>
<reference evidence="1 2" key="1">
    <citation type="submission" date="2016-10" db="EMBL/GenBank/DDBJ databases">
        <authorList>
            <person name="Varghese N."/>
            <person name="Submissions S."/>
        </authorList>
    </citation>
    <scope>NUCLEOTIDE SEQUENCE [LARGE SCALE GENOMIC DNA]</scope>
    <source>
        <strain evidence="1 2">ATCC 33218</strain>
    </source>
</reference>
<proteinExistence type="predicted"/>
<dbReference type="EMBL" id="FMVN01000005">
    <property type="protein sequence ID" value="SCY19864.1"/>
    <property type="molecule type" value="Genomic_DNA"/>
</dbReference>
<name>A0A1G5DYR7_LEGMI</name>
<comment type="caution">
    <text evidence="1">The sequence shown here is derived from an EMBL/GenBank/DDBJ whole genome shotgun (WGS) entry which is preliminary data.</text>
</comment>
<protein>
    <submittedName>
        <fullName evidence="1">Uncharacterized protein</fullName>
    </submittedName>
</protein>